<protein>
    <submittedName>
        <fullName evidence="1">Global regulatory protein</fullName>
    </submittedName>
</protein>
<dbReference type="KEGG" id="efe:EFER_2927"/>
<reference evidence="2" key="1">
    <citation type="journal article" date="2009" name="PLoS Genet.">
        <title>Organised genome dynamics in the Escherichia coli species results in highly diverse adaptive paths.</title>
        <authorList>
            <person name="Touchon M."/>
            <person name="Hoede C."/>
            <person name="Tenaillon O."/>
            <person name="Barbe V."/>
            <person name="Baeriswyl S."/>
            <person name="Bidet P."/>
            <person name="Bingen E."/>
            <person name="Bonacorsi S."/>
            <person name="Bouchier C."/>
            <person name="Bouvet O."/>
            <person name="Calteau A."/>
            <person name="Chiapello H."/>
            <person name="Clermont O."/>
            <person name="Cruveiller S."/>
            <person name="Danchin A."/>
            <person name="Diard M."/>
            <person name="Dossat C."/>
            <person name="Karoui M.E."/>
            <person name="Frapy E."/>
            <person name="Garry L."/>
            <person name="Ghigo J.M."/>
            <person name="Gilles A.M."/>
            <person name="Johnson J."/>
            <person name="Le Bouguenec C."/>
            <person name="Lescat M."/>
            <person name="Mangenot S."/>
            <person name="Martinez-Jehanne V."/>
            <person name="Matic I."/>
            <person name="Nassif X."/>
            <person name="Oztas S."/>
            <person name="Petit M.A."/>
            <person name="Pichon C."/>
            <person name="Rouy Z."/>
            <person name="Ruf C.S."/>
            <person name="Schneider D."/>
            <person name="Tourret J."/>
            <person name="Vacherie B."/>
            <person name="Vallenet D."/>
            <person name="Medigue C."/>
            <person name="Rocha E.P.C."/>
            <person name="Denamur E."/>
        </authorList>
    </citation>
    <scope>NUCLEOTIDE SEQUENCE [LARGE SCALE GENOMIC DNA]</scope>
    <source>
        <strain evidence="2">ATCC 35469 / DSM 13698 / BCRC 15582 / CCUG 18766 / IAM 14443 / JCM 21226 / LMG 7866 / NBRC 102419 / NCTC 12128 / CDC 0568-73</strain>
    </source>
</reference>
<dbReference type="Proteomes" id="UP000000745">
    <property type="component" value="Chromosome"/>
</dbReference>
<dbReference type="HOGENOM" id="CLU_2368622_0_0_6"/>
<dbReference type="OrthoDB" id="6434060at2"/>
<dbReference type="GeneID" id="75060454"/>
<proteinExistence type="predicted"/>
<gene>
    <name evidence="1" type="ordered locus">EFER_2927</name>
</gene>
<keyword evidence="2" id="KW-1185">Reference proteome</keyword>
<name>B7LPV5_ESCF3</name>
<evidence type="ECO:0000313" key="1">
    <source>
        <dbReference type="EMBL" id="CAQ90420.1"/>
    </source>
</evidence>
<evidence type="ECO:0000313" key="2">
    <source>
        <dbReference type="Proteomes" id="UP000000745"/>
    </source>
</evidence>
<accession>B7LPV5</accession>
<dbReference type="RefSeq" id="WP_015953704.1">
    <property type="nucleotide sequence ID" value="NC_011740.1"/>
</dbReference>
<dbReference type="EMBL" id="CU928158">
    <property type="protein sequence ID" value="CAQ90420.1"/>
    <property type="molecule type" value="Genomic_DNA"/>
</dbReference>
<organism evidence="1 2">
    <name type="scientific">Escherichia fergusonii (strain ATCC 35469 / DSM 13698 / CCUG 18766 / IAM 14443 / JCM 21226 / LMG 7866 / NBRC 102419 / NCTC 12128 / CDC 0568-73)</name>
    <dbReference type="NCBI Taxonomy" id="585054"/>
    <lineage>
        <taxon>Bacteria</taxon>
        <taxon>Pseudomonadati</taxon>
        <taxon>Pseudomonadota</taxon>
        <taxon>Gammaproteobacteria</taxon>
        <taxon>Enterobacterales</taxon>
        <taxon>Enterobacteriaceae</taxon>
        <taxon>Escherichia</taxon>
    </lineage>
</organism>
<sequence length="95" mass="11019">MSISSKTLKHECDIPDEIYNNTGFRMVHIKFDFFDGLSCTNRTSVLSDYIDGFELSSGIYENINNENEMVGYIIIEHDLFTSVKTNNYCEYILKL</sequence>
<dbReference type="AlphaFoldDB" id="B7LPV5"/>